<accession>A0A9N9H304</accession>
<protein>
    <submittedName>
        <fullName evidence="1">5172_t:CDS:1</fullName>
    </submittedName>
</protein>
<keyword evidence="2" id="KW-1185">Reference proteome</keyword>
<gene>
    <name evidence="1" type="ORF">FMOSSE_LOCUS11630</name>
</gene>
<dbReference type="AlphaFoldDB" id="A0A9N9H304"/>
<comment type="caution">
    <text evidence="1">The sequence shown here is derived from an EMBL/GenBank/DDBJ whole genome shotgun (WGS) entry which is preliminary data.</text>
</comment>
<name>A0A9N9H304_FUNMO</name>
<evidence type="ECO:0000313" key="1">
    <source>
        <dbReference type="EMBL" id="CAG8654362.1"/>
    </source>
</evidence>
<feature type="non-terminal residue" evidence="1">
    <location>
        <position position="1"/>
    </location>
</feature>
<dbReference type="Proteomes" id="UP000789375">
    <property type="component" value="Unassembled WGS sequence"/>
</dbReference>
<sequence>DLIWYSVVPSPLDQSTPCSIVPFQLHELVKYPGTLVNRLR</sequence>
<dbReference type="EMBL" id="CAJVPP010004716">
    <property type="protein sequence ID" value="CAG8654362.1"/>
    <property type="molecule type" value="Genomic_DNA"/>
</dbReference>
<organism evidence="1 2">
    <name type="scientific">Funneliformis mosseae</name>
    <name type="common">Endomycorrhizal fungus</name>
    <name type="synonym">Glomus mosseae</name>
    <dbReference type="NCBI Taxonomy" id="27381"/>
    <lineage>
        <taxon>Eukaryota</taxon>
        <taxon>Fungi</taxon>
        <taxon>Fungi incertae sedis</taxon>
        <taxon>Mucoromycota</taxon>
        <taxon>Glomeromycotina</taxon>
        <taxon>Glomeromycetes</taxon>
        <taxon>Glomerales</taxon>
        <taxon>Glomeraceae</taxon>
        <taxon>Funneliformis</taxon>
    </lineage>
</organism>
<evidence type="ECO:0000313" key="2">
    <source>
        <dbReference type="Proteomes" id="UP000789375"/>
    </source>
</evidence>
<proteinExistence type="predicted"/>
<reference evidence="1" key="1">
    <citation type="submission" date="2021-06" db="EMBL/GenBank/DDBJ databases">
        <authorList>
            <person name="Kallberg Y."/>
            <person name="Tangrot J."/>
            <person name="Rosling A."/>
        </authorList>
    </citation>
    <scope>NUCLEOTIDE SEQUENCE</scope>
    <source>
        <strain evidence="1">87-6 pot B 2015</strain>
    </source>
</reference>